<gene>
    <name evidence="5" type="ORF">BJ508DRAFT_103231</name>
</gene>
<evidence type="ECO:0000313" key="6">
    <source>
        <dbReference type="Proteomes" id="UP000275078"/>
    </source>
</evidence>
<feature type="region of interest" description="Disordered" evidence="2">
    <location>
        <begin position="887"/>
        <end position="933"/>
    </location>
</feature>
<accession>A0A3N4I7E6</accession>
<feature type="region of interest" description="Disordered" evidence="2">
    <location>
        <begin position="41"/>
        <end position="63"/>
    </location>
</feature>
<dbReference type="InterPro" id="IPR027417">
    <property type="entry name" value="P-loop_NTPase"/>
</dbReference>
<name>A0A3N4I7E6_ASCIM</name>
<dbReference type="SUPFAM" id="SSF52540">
    <property type="entry name" value="P-loop containing nucleoside triphosphate hydrolases"/>
    <property type="match status" value="1"/>
</dbReference>
<evidence type="ECO:0000259" key="3">
    <source>
        <dbReference type="Pfam" id="PF24883"/>
    </source>
</evidence>
<dbReference type="PANTHER" id="PTHR10039">
    <property type="entry name" value="AMELOGENIN"/>
    <property type="match status" value="1"/>
</dbReference>
<dbReference type="PANTHER" id="PTHR10039:SF5">
    <property type="entry name" value="NACHT DOMAIN-CONTAINING PROTEIN"/>
    <property type="match status" value="1"/>
</dbReference>
<evidence type="ECO:0000256" key="2">
    <source>
        <dbReference type="SAM" id="MobiDB-lite"/>
    </source>
</evidence>
<reference evidence="5 6" key="1">
    <citation type="journal article" date="2018" name="Nat. Ecol. Evol.">
        <title>Pezizomycetes genomes reveal the molecular basis of ectomycorrhizal truffle lifestyle.</title>
        <authorList>
            <person name="Murat C."/>
            <person name="Payen T."/>
            <person name="Noel B."/>
            <person name="Kuo A."/>
            <person name="Morin E."/>
            <person name="Chen J."/>
            <person name="Kohler A."/>
            <person name="Krizsan K."/>
            <person name="Balestrini R."/>
            <person name="Da Silva C."/>
            <person name="Montanini B."/>
            <person name="Hainaut M."/>
            <person name="Levati E."/>
            <person name="Barry K.W."/>
            <person name="Belfiori B."/>
            <person name="Cichocki N."/>
            <person name="Clum A."/>
            <person name="Dockter R.B."/>
            <person name="Fauchery L."/>
            <person name="Guy J."/>
            <person name="Iotti M."/>
            <person name="Le Tacon F."/>
            <person name="Lindquist E.A."/>
            <person name="Lipzen A."/>
            <person name="Malagnac F."/>
            <person name="Mello A."/>
            <person name="Molinier V."/>
            <person name="Miyauchi S."/>
            <person name="Poulain J."/>
            <person name="Riccioni C."/>
            <person name="Rubini A."/>
            <person name="Sitrit Y."/>
            <person name="Splivallo R."/>
            <person name="Traeger S."/>
            <person name="Wang M."/>
            <person name="Zifcakova L."/>
            <person name="Wipf D."/>
            <person name="Zambonelli A."/>
            <person name="Paolocci F."/>
            <person name="Nowrousian M."/>
            <person name="Ottonello S."/>
            <person name="Baldrian P."/>
            <person name="Spatafora J.W."/>
            <person name="Henrissat B."/>
            <person name="Nagy L.G."/>
            <person name="Aury J.M."/>
            <person name="Wincker P."/>
            <person name="Grigoriev I.V."/>
            <person name="Bonfante P."/>
            <person name="Martin F.M."/>
        </authorList>
    </citation>
    <scope>NUCLEOTIDE SEQUENCE [LARGE SCALE GENOMIC DNA]</scope>
    <source>
        <strain evidence="5 6">RN42</strain>
    </source>
</reference>
<dbReference type="EMBL" id="ML119675">
    <property type="protein sequence ID" value="RPA81999.1"/>
    <property type="molecule type" value="Genomic_DNA"/>
</dbReference>
<feature type="compositionally biased region" description="Basic residues" evidence="2">
    <location>
        <begin position="923"/>
        <end position="933"/>
    </location>
</feature>
<dbReference type="InterPro" id="IPR056693">
    <property type="entry name" value="DUF7791"/>
</dbReference>
<feature type="domain" description="DUF7791" evidence="4">
    <location>
        <begin position="447"/>
        <end position="523"/>
    </location>
</feature>
<dbReference type="Proteomes" id="UP000275078">
    <property type="component" value="Unassembled WGS sequence"/>
</dbReference>
<dbReference type="OrthoDB" id="443402at2759"/>
<dbReference type="Pfam" id="PF24883">
    <property type="entry name" value="NPHP3_N"/>
    <property type="match status" value="1"/>
</dbReference>
<organism evidence="5 6">
    <name type="scientific">Ascobolus immersus RN42</name>
    <dbReference type="NCBI Taxonomy" id="1160509"/>
    <lineage>
        <taxon>Eukaryota</taxon>
        <taxon>Fungi</taxon>
        <taxon>Dikarya</taxon>
        <taxon>Ascomycota</taxon>
        <taxon>Pezizomycotina</taxon>
        <taxon>Pezizomycetes</taxon>
        <taxon>Pezizales</taxon>
        <taxon>Ascobolaceae</taxon>
        <taxon>Ascobolus</taxon>
    </lineage>
</organism>
<dbReference type="Gene3D" id="3.40.50.300">
    <property type="entry name" value="P-loop containing nucleotide triphosphate hydrolases"/>
    <property type="match status" value="1"/>
</dbReference>
<protein>
    <submittedName>
        <fullName evidence="5">Uncharacterized protein</fullName>
    </submittedName>
</protein>
<feature type="region of interest" description="Disordered" evidence="2">
    <location>
        <begin position="845"/>
        <end position="866"/>
    </location>
</feature>
<proteinExistence type="predicted"/>
<evidence type="ECO:0000259" key="4">
    <source>
        <dbReference type="Pfam" id="PF25053"/>
    </source>
</evidence>
<feature type="domain" description="Nephrocystin 3-like N-terminal" evidence="3">
    <location>
        <begin position="99"/>
        <end position="279"/>
    </location>
</feature>
<evidence type="ECO:0000313" key="5">
    <source>
        <dbReference type="EMBL" id="RPA81999.1"/>
    </source>
</evidence>
<dbReference type="Pfam" id="PF25053">
    <property type="entry name" value="DUF7791"/>
    <property type="match status" value="1"/>
</dbReference>
<sequence length="933" mass="106602">MHSFRNQQSEIMDFNQRTETALQNLSDTLKKVLHEDRLCPALQEDRQADGSTENPSRSGVERLANTVDDTVLARKFLRSLDNGEQLQRRYYNVRKTHKGTDEWALDDASDTGLFTWLRESAGLYWIRGKPGSGKSTLMKYLRQSPKVTDALREWGSSSTLVVASHFFWISGEKSQKSIDGLYRSLLYQIVQNHPELIADAVGSMPIPLTWDTERLWRIFEALIEFSEKRSDYRFCFFVDGLDEYEPAPDEERGLLLLVDAVNALSDGGNCNIKLCVSSRPWPVFENSFKNAQRLIMENHTLADMEKFAWERLGSSLPRSVTAKSEQVKAWKLLSHDIAEKAQGVWLWTTLVVERLRRRAAKNELGIVAARAAVDDFPSELEEFFRQTLERTEEEFRKDGSRLLLVVTVSDVQLTAYGLCQFIQDPEGCMNIETLRRPFVIRPDFQELRTLGTLEDRLKNRTMDLLEFEPCGLLQTSILRSVVEFRYVKIGFLHRSVKDFLKDHYFETLQATAGCDFDADLYALGLTEVGRMDRLEERIRACNAERKKVTVTEILEETIVFQHRLRNYALKRADGGCLPTLLMKETPPKVYDDASNLDWLFYLNVVMRDVKQVEILLHRLFSVLQEWQPINKLAIPVWHEYCPLFFHVFERMCLSPELQLQGVSNPAIVIRRDLLFSAMVGTQEAFQSQILAILACKICQTAYLSTVILLWAFQMSTRHSLNERWLISVVWLLIEMQADPNFELLPSGFTLWLGVLDMLGRFRVGFDRSLTVKFSLEGVRCGSISWRNAIVLLLRFGAEPSTAWAEGISRPGTAHSATESIVPDPYGYLGDIVGTETAKELVEEAEREGYFRRPPQPKKRETSAQLNERARCKDVGIAATVLHTETVSSDAGSAGEKNSLGVHRDGVGKSSGPHKAKKESWFIKTRRKFKSARS</sequence>
<dbReference type="STRING" id="1160509.A0A3N4I7E6"/>
<dbReference type="AlphaFoldDB" id="A0A3N4I7E6"/>
<evidence type="ECO:0000256" key="1">
    <source>
        <dbReference type="ARBA" id="ARBA00022737"/>
    </source>
</evidence>
<feature type="compositionally biased region" description="Basic and acidic residues" evidence="2">
    <location>
        <begin position="857"/>
        <end position="866"/>
    </location>
</feature>
<keyword evidence="1" id="KW-0677">Repeat</keyword>
<keyword evidence="6" id="KW-1185">Reference proteome</keyword>
<dbReference type="InterPro" id="IPR056884">
    <property type="entry name" value="NPHP3-like_N"/>
</dbReference>